<evidence type="ECO:0000256" key="2">
    <source>
        <dbReference type="HAMAP-Rule" id="MF_01212"/>
    </source>
</evidence>
<name>A0A3G9G5I4_9CAUL</name>
<dbReference type="Pfam" id="PF13286">
    <property type="entry name" value="HD_assoc"/>
    <property type="match status" value="1"/>
</dbReference>
<protein>
    <recommendedName>
        <fullName evidence="2">Deoxyguanosinetriphosphate triphosphohydrolase-like protein</fullName>
    </recommendedName>
</protein>
<dbReference type="RefSeq" id="WP_126424144.1">
    <property type="nucleotide sequence ID" value="NZ_AP018828.1"/>
</dbReference>
<dbReference type="NCBIfam" id="NF002326">
    <property type="entry name" value="PRK01286.1-1"/>
    <property type="match status" value="1"/>
</dbReference>
<proteinExistence type="inferred from homology"/>
<dbReference type="EMBL" id="AP018828">
    <property type="protein sequence ID" value="BBF81916.1"/>
    <property type="molecule type" value="Genomic_DNA"/>
</dbReference>
<organism evidence="4 5">
    <name type="scientific">Asticcacaulis excentricus</name>
    <dbReference type="NCBI Taxonomy" id="78587"/>
    <lineage>
        <taxon>Bacteria</taxon>
        <taxon>Pseudomonadati</taxon>
        <taxon>Pseudomonadota</taxon>
        <taxon>Alphaproteobacteria</taxon>
        <taxon>Caulobacterales</taxon>
        <taxon>Caulobacteraceae</taxon>
        <taxon>Asticcacaulis</taxon>
    </lineage>
</organism>
<dbReference type="PROSITE" id="PS51831">
    <property type="entry name" value="HD"/>
    <property type="match status" value="1"/>
</dbReference>
<dbReference type="Pfam" id="PF01966">
    <property type="entry name" value="HD"/>
    <property type="match status" value="1"/>
</dbReference>
<dbReference type="OrthoDB" id="9803619at2"/>
<dbReference type="CDD" id="cd00077">
    <property type="entry name" value="HDc"/>
    <property type="match status" value="1"/>
</dbReference>
<dbReference type="NCBIfam" id="TIGR01353">
    <property type="entry name" value="dGTP_triPase"/>
    <property type="match status" value="1"/>
</dbReference>
<dbReference type="GO" id="GO:0006203">
    <property type="term" value="P:dGTP catabolic process"/>
    <property type="evidence" value="ECO:0007669"/>
    <property type="project" value="TreeGrafter"/>
</dbReference>
<evidence type="ECO:0000313" key="5">
    <source>
        <dbReference type="Proteomes" id="UP000278756"/>
    </source>
</evidence>
<dbReference type="Proteomes" id="UP000278756">
    <property type="component" value="Chromosome 2"/>
</dbReference>
<reference evidence="5" key="2">
    <citation type="journal article" date="2017" name="Plant Physiol. Biochem.">
        <title>Differential oxidative and antioxidative response of duckweed Lemna minor toward plant growth promoting/inhibiting bacteria.</title>
        <authorList>
            <person name="Ishizawa H."/>
            <person name="Kuroda M."/>
            <person name="Morikawa M."/>
            <person name="Ike M."/>
        </authorList>
    </citation>
    <scope>NUCLEOTIDE SEQUENCE [LARGE SCALE GENOMIC DNA]</scope>
    <source>
        <strain evidence="5">M6</strain>
    </source>
</reference>
<evidence type="ECO:0000259" key="3">
    <source>
        <dbReference type="PROSITE" id="PS51831"/>
    </source>
</evidence>
<dbReference type="PANTHER" id="PTHR11373">
    <property type="entry name" value="DEOXYNUCLEOSIDE TRIPHOSPHATE TRIPHOSPHOHYDROLASE"/>
    <property type="match status" value="1"/>
</dbReference>
<dbReference type="HAMAP" id="MF_01212">
    <property type="entry name" value="dGTPase_type2"/>
    <property type="match status" value="1"/>
</dbReference>
<dbReference type="NCBIfam" id="NF002328">
    <property type="entry name" value="PRK01286.1-3"/>
    <property type="match status" value="1"/>
</dbReference>
<dbReference type="InterPro" id="IPR006261">
    <property type="entry name" value="dGTPase"/>
</dbReference>
<accession>A0A3G9G5I4</accession>
<dbReference type="SMART" id="SM00471">
    <property type="entry name" value="HDc"/>
    <property type="match status" value="1"/>
</dbReference>
<dbReference type="SUPFAM" id="SSF109604">
    <property type="entry name" value="HD-domain/PDEase-like"/>
    <property type="match status" value="1"/>
</dbReference>
<dbReference type="InterPro" id="IPR023023">
    <property type="entry name" value="dNTPase_2"/>
</dbReference>
<dbReference type="InterPro" id="IPR026875">
    <property type="entry name" value="PHydrolase_assoc_dom"/>
</dbReference>
<feature type="domain" description="HD" evidence="3">
    <location>
        <begin position="69"/>
        <end position="209"/>
    </location>
</feature>
<gene>
    <name evidence="4" type="ORF">EM6_2532</name>
</gene>
<dbReference type="GO" id="GO:0008832">
    <property type="term" value="F:dGTPase activity"/>
    <property type="evidence" value="ECO:0007669"/>
    <property type="project" value="TreeGrafter"/>
</dbReference>
<dbReference type="AlphaFoldDB" id="A0A3G9G5I4"/>
<keyword evidence="1 2" id="KW-0378">Hydrolase</keyword>
<dbReference type="PANTHER" id="PTHR11373:SF43">
    <property type="entry name" value="DEOXYGUANOSINETRIPHOSPHATE TRIPHOSPHOHYDROLASE-LIKE PROTEIN"/>
    <property type="match status" value="1"/>
</dbReference>
<dbReference type="InterPro" id="IPR050135">
    <property type="entry name" value="dGTPase-like"/>
</dbReference>
<evidence type="ECO:0000313" key="4">
    <source>
        <dbReference type="EMBL" id="BBF81916.1"/>
    </source>
</evidence>
<reference evidence="5" key="1">
    <citation type="journal article" date="2017" name="Biotechnol. Biofuels">
        <title>Evaluation of environmental bacterial communities as a factor affecting the growth of duckweed Lemna minor.</title>
        <authorList>
            <person name="Ishizawa H."/>
            <person name="Kuroda M."/>
            <person name="Morikawa M."/>
            <person name="Ike M."/>
        </authorList>
    </citation>
    <scope>NUCLEOTIDE SEQUENCE [LARGE SCALE GENOMIC DNA]</scope>
    <source>
        <strain evidence="5">M6</strain>
    </source>
</reference>
<dbReference type="InterPro" id="IPR006674">
    <property type="entry name" value="HD_domain"/>
</dbReference>
<sequence length="391" mass="44973">MHDPLILTLAPYSENHSRSRGRLYSEPDSLTRTAFARDRDRVIHCTAFRRLKGKTQVFVAGHGDYFRTRLTHSIEVSQVARSLAHTLGADQDLAETIALSHDMGHSPFGHAGEDELHKMMEPWGGFDHNVQTFRIVTRLEHRYPAFEGLNLAWETLEGVIKHNGPVAHKLGQPAWKAVADFSDFWDLRPETYASLEAQIAAISDDIAYNNHDVDDGLRAGLFTLTDLRDIPLIGPAIAEVEKDWPLIDQRLLRLEAIRRVIGFMIRDVCLETERRLKEDGIETAEDVRRAGRQMVAFSRTVNEDLSRLRAFLYARMYKHYTVNRHRSQARRVLNDLFRLYMEEPEVLPPNWYGRVCTKDTETQRARVVCDYIAGMTDAYAIEQHKQLFSMS</sequence>
<comment type="similarity">
    <text evidence="2">Belongs to the dGTPase family. Type 2 subfamily.</text>
</comment>
<dbReference type="Gene3D" id="1.10.3210.10">
    <property type="entry name" value="Hypothetical protein af1432"/>
    <property type="match status" value="1"/>
</dbReference>
<dbReference type="InterPro" id="IPR003607">
    <property type="entry name" value="HD/PDEase_dom"/>
</dbReference>
<evidence type="ECO:0000256" key="1">
    <source>
        <dbReference type="ARBA" id="ARBA00022801"/>
    </source>
</evidence>